<name>A0ABZ2AZV6_9TREE</name>
<sequence length="245" mass="27449">MPCPPHTLPFTIPSRATPRHLSSLGMHRVPQRGWKKWRECLKVFPEERLLDLHYTETHDPIARERQKNGEKIFECFLPSDQCGKVFTNPKNRRLHMVSKHKYPTQYFWSITNHGINEIARQDGLGFSLIRPKLDLNSAQGQGEGNEKERERGHHGQPRGPPSGTPVLVVSPSRPRSRSPSPLPVPSSPAPGRIVTSRVQDKGGGDIEMEDLTRAMSGMSSSLSFLPRGVRKSKSGRARGGRGLDM</sequence>
<dbReference type="EMBL" id="CP143813">
    <property type="protein sequence ID" value="WVO23704.1"/>
    <property type="molecule type" value="Genomic_DNA"/>
</dbReference>
<dbReference type="RefSeq" id="XP_064722943.1">
    <property type="nucleotide sequence ID" value="XM_064866871.1"/>
</dbReference>
<organism evidence="2 3">
    <name type="scientific">Cryptococcus decagattii</name>
    <dbReference type="NCBI Taxonomy" id="1859122"/>
    <lineage>
        <taxon>Eukaryota</taxon>
        <taxon>Fungi</taxon>
        <taxon>Dikarya</taxon>
        <taxon>Basidiomycota</taxon>
        <taxon>Agaricomycotina</taxon>
        <taxon>Tremellomycetes</taxon>
        <taxon>Tremellales</taxon>
        <taxon>Cryptococcaceae</taxon>
        <taxon>Cryptococcus</taxon>
        <taxon>Cryptococcus gattii species complex</taxon>
    </lineage>
</organism>
<protein>
    <recommendedName>
        <fullName evidence="4">C2H2-type domain-containing protein</fullName>
    </recommendedName>
</protein>
<dbReference type="InterPro" id="IPR039258">
    <property type="entry name" value="ZNF511"/>
</dbReference>
<dbReference type="Proteomes" id="UP001432216">
    <property type="component" value="Chromosome 8"/>
</dbReference>
<keyword evidence="3" id="KW-1185">Reference proteome</keyword>
<feature type="compositionally biased region" description="Basic and acidic residues" evidence="1">
    <location>
        <begin position="144"/>
        <end position="153"/>
    </location>
</feature>
<accession>A0ABZ2AZV6</accession>
<dbReference type="PANTHER" id="PTHR21354">
    <property type="entry name" value="ZINC FINGER PROTEIN 511"/>
    <property type="match status" value="1"/>
</dbReference>
<evidence type="ECO:0008006" key="4">
    <source>
        <dbReference type="Google" id="ProtNLM"/>
    </source>
</evidence>
<evidence type="ECO:0000313" key="2">
    <source>
        <dbReference type="EMBL" id="WVO23704.1"/>
    </source>
</evidence>
<feature type="compositionally biased region" description="Low complexity" evidence="1">
    <location>
        <begin position="165"/>
        <end position="179"/>
    </location>
</feature>
<dbReference type="GeneID" id="89991830"/>
<feature type="compositionally biased region" description="Basic residues" evidence="1">
    <location>
        <begin position="228"/>
        <end position="239"/>
    </location>
</feature>
<feature type="region of interest" description="Disordered" evidence="1">
    <location>
        <begin position="136"/>
        <end position="245"/>
    </location>
</feature>
<gene>
    <name evidence="2" type="ORF">IAS62_005059</name>
</gene>
<proteinExistence type="predicted"/>
<evidence type="ECO:0000313" key="3">
    <source>
        <dbReference type="Proteomes" id="UP001432216"/>
    </source>
</evidence>
<dbReference type="Gene3D" id="3.30.160.60">
    <property type="entry name" value="Classic Zinc Finger"/>
    <property type="match status" value="1"/>
</dbReference>
<reference evidence="2 3" key="1">
    <citation type="submission" date="2024-01" db="EMBL/GenBank/DDBJ databases">
        <title>Comparative genomics of Cryptococcus and Kwoniella reveals pathogenesis evolution and contrasting modes of karyotype evolution via chromosome fusion or intercentromeric recombination.</title>
        <authorList>
            <person name="Coelho M.A."/>
            <person name="David-Palma M."/>
            <person name="Shea T."/>
            <person name="Bowers K."/>
            <person name="McGinley-Smith S."/>
            <person name="Mohammad A.W."/>
            <person name="Gnirke A."/>
            <person name="Yurkov A.M."/>
            <person name="Nowrousian M."/>
            <person name="Sun S."/>
            <person name="Cuomo C.A."/>
            <person name="Heitman J."/>
        </authorList>
    </citation>
    <scope>NUCLEOTIDE SEQUENCE [LARGE SCALE GENOMIC DNA]</scope>
    <source>
        <strain evidence="2 3">7685027</strain>
    </source>
</reference>
<evidence type="ECO:0000256" key="1">
    <source>
        <dbReference type="SAM" id="MobiDB-lite"/>
    </source>
</evidence>
<dbReference type="PANTHER" id="PTHR21354:SF0">
    <property type="entry name" value="ZINC FINGER PROTEIN 511"/>
    <property type="match status" value="1"/>
</dbReference>